<dbReference type="InterPro" id="IPR009839">
    <property type="entry name" value="SseB_N"/>
</dbReference>
<dbReference type="AlphaFoldDB" id="A0A0E1NXH3"/>
<evidence type="ECO:0000259" key="2">
    <source>
        <dbReference type="Pfam" id="PF07179"/>
    </source>
</evidence>
<name>A0A0E1NXH3_YERPA</name>
<dbReference type="GeneID" id="57975845"/>
<evidence type="ECO:0000313" key="4">
    <source>
        <dbReference type="EMBL" id="ABG14294.1"/>
    </source>
</evidence>
<accession>A0A0E1NXH3</accession>
<organism evidence="4 5">
    <name type="scientific">Yersinia pestis bv. Antiqua (strain Antiqua)</name>
    <dbReference type="NCBI Taxonomy" id="360102"/>
    <lineage>
        <taxon>Bacteria</taxon>
        <taxon>Pseudomonadati</taxon>
        <taxon>Pseudomonadota</taxon>
        <taxon>Gammaproteobacteria</taxon>
        <taxon>Enterobacterales</taxon>
        <taxon>Yersiniaceae</taxon>
        <taxon>Yersinia</taxon>
    </lineage>
</organism>
<dbReference type="NCBIfam" id="NF008624">
    <property type="entry name" value="PRK11611.1"/>
    <property type="match status" value="1"/>
</dbReference>
<dbReference type="Pfam" id="PF07179">
    <property type="entry name" value="SseB"/>
    <property type="match status" value="1"/>
</dbReference>
<dbReference type="PATRIC" id="fig|360102.15.peg.973"/>
<dbReference type="Proteomes" id="UP000001971">
    <property type="component" value="Chromosome"/>
</dbReference>
<evidence type="ECO:0000259" key="3">
    <source>
        <dbReference type="Pfam" id="PF14581"/>
    </source>
</evidence>
<evidence type="ECO:0000256" key="1">
    <source>
        <dbReference type="SAM" id="MobiDB-lite"/>
    </source>
</evidence>
<dbReference type="Pfam" id="PF14581">
    <property type="entry name" value="SseB_C"/>
    <property type="match status" value="1"/>
</dbReference>
<dbReference type="InterPro" id="IPR027945">
    <property type="entry name" value="SseB_C"/>
</dbReference>
<dbReference type="RefSeq" id="WP_002209828.1">
    <property type="nucleotide sequence ID" value="NC_008150.1"/>
</dbReference>
<dbReference type="HOGENOM" id="CLU_093817_1_0_6"/>
<reference evidence="4 5" key="1">
    <citation type="journal article" date="2006" name="J. Bacteriol.">
        <title>Complete genome sequence of Yersinia pestis strains Antiqua and Nepal516: evidence of gene reduction in an emerging pathogen.</title>
        <authorList>
            <person name="Chain P.S."/>
            <person name="Hu P."/>
            <person name="Malfatti S.A."/>
            <person name="Radnedge L."/>
            <person name="Larimer F."/>
            <person name="Vergez L.M."/>
            <person name="Worsham P."/>
            <person name="Chu M.C."/>
            <person name="Andersen G.L."/>
        </authorList>
    </citation>
    <scope>NUCLEOTIDE SEQUENCE [LARGE SCALE GENOMIC DNA]</scope>
    <source>
        <strain evidence="4 5">Antiqua</strain>
    </source>
</reference>
<proteinExistence type="predicted"/>
<dbReference type="KEGG" id="ypa:YPA_2329"/>
<sequence>MSFPPPSIDDKHAIDDSPAADDNHTADDNSAADERHEHHHHDEHGEDLESLLKLAATASIHRTAFFRVLLDATVLVLVGDSEQGSDDGEMSFTTANGVNILHWEKQDGESVIPFFTSVEVLQQALEQTDGETIGSEKQPFVAMPVRVLFEMTQGAHLFLNPKSEYGKEFWPEEVAMLLKNGGLVQPAEMVVDKESQILLGQPEEYPSAMVDALIQLFSQRKPVRRAFLALMHDKSVDEKPNLLIGLEVDGTANEVDQLIQEAGNVASDHAPDGGPVDFCLVSEKERGVSHYLTTHTQAFYQRKWGSWLRNVIPSTNH</sequence>
<feature type="region of interest" description="Disordered" evidence="1">
    <location>
        <begin position="1"/>
        <end position="45"/>
    </location>
</feature>
<gene>
    <name evidence="4" type="ordered locus">YPA_2329</name>
</gene>
<dbReference type="EMBL" id="CP000308">
    <property type="protein sequence ID" value="ABG14294.1"/>
    <property type="molecule type" value="Genomic_DNA"/>
</dbReference>
<feature type="compositionally biased region" description="Basic and acidic residues" evidence="1">
    <location>
        <begin position="8"/>
        <end position="44"/>
    </location>
</feature>
<evidence type="ECO:0000313" key="5">
    <source>
        <dbReference type="Proteomes" id="UP000001971"/>
    </source>
</evidence>
<feature type="domain" description="SseB protein C-terminal" evidence="3">
    <location>
        <begin position="191"/>
        <end position="302"/>
    </location>
</feature>
<evidence type="ECO:0008006" key="6">
    <source>
        <dbReference type="Google" id="ProtNLM"/>
    </source>
</evidence>
<protein>
    <recommendedName>
        <fullName evidence="6">Enhanced serine sensitivity protein SseB</fullName>
    </recommendedName>
</protein>
<feature type="domain" description="SseB protein N-terminal" evidence="2">
    <location>
        <begin position="48"/>
        <end position="175"/>
    </location>
</feature>